<proteinExistence type="predicted"/>
<feature type="compositionally biased region" description="Polar residues" evidence="1">
    <location>
        <begin position="1"/>
        <end position="19"/>
    </location>
</feature>
<evidence type="ECO:0000256" key="1">
    <source>
        <dbReference type="SAM" id="MobiDB-lite"/>
    </source>
</evidence>
<dbReference type="OrthoDB" id="668540at2759"/>
<feature type="non-terminal residue" evidence="2">
    <location>
        <position position="66"/>
    </location>
</feature>
<name>A0A1Y3BUT1_EURMA</name>
<reference evidence="2 3" key="1">
    <citation type="submission" date="2017-03" db="EMBL/GenBank/DDBJ databases">
        <title>Genome Survey of Euroglyphus maynei.</title>
        <authorList>
            <person name="Arlian L.G."/>
            <person name="Morgan M.S."/>
            <person name="Rider S.D."/>
        </authorList>
    </citation>
    <scope>NUCLEOTIDE SEQUENCE [LARGE SCALE GENOMIC DNA]</scope>
    <source>
        <strain evidence="2">Arlian Lab</strain>
        <tissue evidence="2">Whole body</tissue>
    </source>
</reference>
<sequence length="66" mass="7164">MESAVTSPSLSSNTVTQPKTQDDAMVSYMFQRPPNPGGQDNNSEFGQYAGKSSRWFGATDESTLID</sequence>
<accession>A0A1Y3BUT1</accession>
<evidence type="ECO:0000313" key="3">
    <source>
        <dbReference type="Proteomes" id="UP000194236"/>
    </source>
</evidence>
<keyword evidence="3" id="KW-1185">Reference proteome</keyword>
<comment type="caution">
    <text evidence="2">The sequence shown here is derived from an EMBL/GenBank/DDBJ whole genome shotgun (WGS) entry which is preliminary data.</text>
</comment>
<feature type="region of interest" description="Disordered" evidence="1">
    <location>
        <begin position="1"/>
        <end position="66"/>
    </location>
</feature>
<dbReference type="Proteomes" id="UP000194236">
    <property type="component" value="Unassembled WGS sequence"/>
</dbReference>
<gene>
    <name evidence="2" type="ORF">BLA29_007419</name>
</gene>
<organism evidence="2 3">
    <name type="scientific">Euroglyphus maynei</name>
    <name type="common">Mayne's house dust mite</name>
    <dbReference type="NCBI Taxonomy" id="6958"/>
    <lineage>
        <taxon>Eukaryota</taxon>
        <taxon>Metazoa</taxon>
        <taxon>Ecdysozoa</taxon>
        <taxon>Arthropoda</taxon>
        <taxon>Chelicerata</taxon>
        <taxon>Arachnida</taxon>
        <taxon>Acari</taxon>
        <taxon>Acariformes</taxon>
        <taxon>Sarcoptiformes</taxon>
        <taxon>Astigmata</taxon>
        <taxon>Psoroptidia</taxon>
        <taxon>Analgoidea</taxon>
        <taxon>Pyroglyphidae</taxon>
        <taxon>Pyroglyphinae</taxon>
        <taxon>Euroglyphus</taxon>
    </lineage>
</organism>
<evidence type="ECO:0000313" key="2">
    <source>
        <dbReference type="EMBL" id="OTF83744.1"/>
    </source>
</evidence>
<dbReference type="EMBL" id="MUJZ01002347">
    <property type="protein sequence ID" value="OTF83744.1"/>
    <property type="molecule type" value="Genomic_DNA"/>
</dbReference>
<dbReference type="AlphaFoldDB" id="A0A1Y3BUT1"/>
<protein>
    <submittedName>
        <fullName evidence="2">Uncharacterized protein</fullName>
    </submittedName>
</protein>